<evidence type="ECO:0000313" key="1">
    <source>
        <dbReference type="EMBL" id="GEU34732.1"/>
    </source>
</evidence>
<organism evidence="1">
    <name type="scientific">Tanacetum cinerariifolium</name>
    <name type="common">Dalmatian daisy</name>
    <name type="synonym">Chrysanthemum cinerariifolium</name>
    <dbReference type="NCBI Taxonomy" id="118510"/>
    <lineage>
        <taxon>Eukaryota</taxon>
        <taxon>Viridiplantae</taxon>
        <taxon>Streptophyta</taxon>
        <taxon>Embryophyta</taxon>
        <taxon>Tracheophyta</taxon>
        <taxon>Spermatophyta</taxon>
        <taxon>Magnoliopsida</taxon>
        <taxon>eudicotyledons</taxon>
        <taxon>Gunneridae</taxon>
        <taxon>Pentapetalae</taxon>
        <taxon>asterids</taxon>
        <taxon>campanulids</taxon>
        <taxon>Asterales</taxon>
        <taxon>Asteraceae</taxon>
        <taxon>Asteroideae</taxon>
        <taxon>Anthemideae</taxon>
        <taxon>Anthemidinae</taxon>
        <taxon>Tanacetum</taxon>
    </lineage>
</organism>
<comment type="caution">
    <text evidence="1">The sequence shown here is derived from an EMBL/GenBank/DDBJ whole genome shotgun (WGS) entry which is preliminary data.</text>
</comment>
<protein>
    <recommendedName>
        <fullName evidence="2">Reverse transcriptase domain-containing protein</fullName>
    </recommendedName>
</protein>
<accession>A0A6L2JDG8</accession>
<dbReference type="AlphaFoldDB" id="A0A6L2JDG8"/>
<sequence>MDSLAENHAVIVRDEKTVRIPYGDEVLIVQCNKNKNNEDKKLHSNASHNGLGTIMRQKERVVAYASRQPEVHEK</sequence>
<evidence type="ECO:0008006" key="2">
    <source>
        <dbReference type="Google" id="ProtNLM"/>
    </source>
</evidence>
<proteinExistence type="predicted"/>
<gene>
    <name evidence="1" type="ORF">Tci_006710</name>
</gene>
<dbReference type="EMBL" id="BKCJ010000612">
    <property type="protein sequence ID" value="GEU34732.1"/>
    <property type="molecule type" value="Genomic_DNA"/>
</dbReference>
<name>A0A6L2JDG8_TANCI</name>
<reference evidence="1" key="1">
    <citation type="journal article" date="2019" name="Sci. Rep.">
        <title>Draft genome of Tanacetum cinerariifolium, the natural source of mosquito coil.</title>
        <authorList>
            <person name="Yamashiro T."/>
            <person name="Shiraishi A."/>
            <person name="Satake H."/>
            <person name="Nakayama K."/>
        </authorList>
    </citation>
    <scope>NUCLEOTIDE SEQUENCE</scope>
</reference>